<organism evidence="1 2">
    <name type="scientific">Rhodoferax sediminis</name>
    <dbReference type="NCBI Taxonomy" id="2509614"/>
    <lineage>
        <taxon>Bacteria</taxon>
        <taxon>Pseudomonadati</taxon>
        <taxon>Pseudomonadota</taxon>
        <taxon>Betaproteobacteria</taxon>
        <taxon>Burkholderiales</taxon>
        <taxon>Comamonadaceae</taxon>
        <taxon>Rhodoferax</taxon>
    </lineage>
</organism>
<proteinExistence type="predicted"/>
<evidence type="ECO:0000313" key="2">
    <source>
        <dbReference type="Proteomes" id="UP000316798"/>
    </source>
</evidence>
<accession>A0A515DB10</accession>
<reference evidence="1 2" key="1">
    <citation type="submission" date="2019-01" db="EMBL/GenBank/DDBJ databases">
        <title>Genomic insights into a novel species Rhodoferax sp.</title>
        <authorList>
            <person name="Jin L."/>
        </authorList>
    </citation>
    <scope>NUCLEOTIDE SEQUENCE [LARGE SCALE GENOMIC DNA]</scope>
    <source>
        <strain evidence="1 2">CHu59-6-5</strain>
    </source>
</reference>
<dbReference type="Proteomes" id="UP000316798">
    <property type="component" value="Chromosome"/>
</dbReference>
<gene>
    <name evidence="1" type="ORF">EUB48_10285</name>
</gene>
<dbReference type="KEGG" id="rhf:EUB48_10285"/>
<keyword evidence="2" id="KW-1185">Reference proteome</keyword>
<protein>
    <submittedName>
        <fullName evidence="1">Uncharacterized protein</fullName>
    </submittedName>
</protein>
<evidence type="ECO:0000313" key="1">
    <source>
        <dbReference type="EMBL" id="QDL37612.1"/>
    </source>
</evidence>
<dbReference type="AlphaFoldDB" id="A0A515DB10"/>
<name>A0A515DB10_9BURK</name>
<dbReference type="RefSeq" id="WP_142818846.1">
    <property type="nucleotide sequence ID" value="NZ_CP035503.1"/>
</dbReference>
<dbReference type="EMBL" id="CP035503">
    <property type="protein sequence ID" value="QDL37612.1"/>
    <property type="molecule type" value="Genomic_DNA"/>
</dbReference>
<sequence>MRGFFGLAGLLIALVIVGVLVKKQLAATQQAIPALQLPAVQGAAGPDAAPAATARQQSRQIEQQYKQAIEGAMQKARPVPDDN</sequence>